<dbReference type="InterPro" id="IPR015500">
    <property type="entry name" value="Peptidase_S8_subtilisin-rel"/>
</dbReference>
<keyword evidence="7" id="KW-0732">Signal</keyword>
<dbReference type="PROSITE" id="PS51892">
    <property type="entry name" value="SUBTILASE"/>
    <property type="match status" value="1"/>
</dbReference>
<dbReference type="AlphaFoldDB" id="A0A9P6TWL3"/>
<feature type="active site" description="Charge relay system" evidence="5">
    <location>
        <position position="179"/>
    </location>
</feature>
<accession>A0A9P6TWL3</accession>
<dbReference type="PROSITE" id="PS00137">
    <property type="entry name" value="SUBTILASE_HIS"/>
    <property type="match status" value="1"/>
</dbReference>
<comment type="caution">
    <text evidence="10">The sequence shown here is derived from an EMBL/GenBank/DDBJ whole genome shotgun (WGS) entry which is preliminary data.</text>
</comment>
<dbReference type="GO" id="GO:0006508">
    <property type="term" value="P:proteolysis"/>
    <property type="evidence" value="ECO:0007669"/>
    <property type="project" value="UniProtKB-KW"/>
</dbReference>
<evidence type="ECO:0000256" key="7">
    <source>
        <dbReference type="SAM" id="SignalP"/>
    </source>
</evidence>
<organism evidence="10 11">
    <name type="scientific">Mortierella polycephala</name>
    <dbReference type="NCBI Taxonomy" id="41804"/>
    <lineage>
        <taxon>Eukaryota</taxon>
        <taxon>Fungi</taxon>
        <taxon>Fungi incertae sedis</taxon>
        <taxon>Mucoromycota</taxon>
        <taxon>Mortierellomycotina</taxon>
        <taxon>Mortierellomycetes</taxon>
        <taxon>Mortierellales</taxon>
        <taxon>Mortierellaceae</taxon>
        <taxon>Mortierella</taxon>
    </lineage>
</organism>
<evidence type="ECO:0000256" key="5">
    <source>
        <dbReference type="PROSITE-ProRule" id="PRU01240"/>
    </source>
</evidence>
<dbReference type="SUPFAM" id="SSF52743">
    <property type="entry name" value="Subtilisin-like"/>
    <property type="match status" value="1"/>
</dbReference>
<evidence type="ECO:0000313" key="11">
    <source>
        <dbReference type="Proteomes" id="UP000726737"/>
    </source>
</evidence>
<dbReference type="PRINTS" id="PR00723">
    <property type="entry name" value="SUBTILISIN"/>
</dbReference>
<dbReference type="CDD" id="cd04077">
    <property type="entry name" value="Peptidases_S8_PCSK9_ProteinaseK_like"/>
    <property type="match status" value="1"/>
</dbReference>
<dbReference type="InterPro" id="IPR022398">
    <property type="entry name" value="Peptidase_S8_His-AS"/>
</dbReference>
<sequence length="388" mass="40198">MKYTIIIAACIALVQAAPLVPHATNGKPIADSYIVVLKGGQTSTGFMPKFNNIARRQNGRGAKPKVVRKFEHFPGFAATFNQATLKELQANPEVAYIEQDAIIRISGQQENPPSWGLTRVSQKDLDLTKPFVYNDLAGSNVTAYVVDTGVYIEHSEFGGRATWGANFIQGSEDTDENGHGTHVAGTIGGTTYGVAKKVSIVGVKVLDAQGSGATSGVVAGMDWVAKNAKAGKSVVNMSLGGGKSQAIDDAAAQLFEKNIPLIVAAGNDETVDACDGSPSGAANAFTVAASDNKDMTASFTSFGKCVEIFGPGVDITSSWIGGKDAKNTISGTSMATPHVVGVAALYLAEGSLETAQALFDKLASTATSGKITGDLKGSPNKLVFSGDN</sequence>
<evidence type="ECO:0000259" key="9">
    <source>
        <dbReference type="Pfam" id="PF05922"/>
    </source>
</evidence>
<dbReference type="Pfam" id="PF05922">
    <property type="entry name" value="Inhibitor_I9"/>
    <property type="match status" value="1"/>
</dbReference>
<keyword evidence="3 5" id="KW-0378">Hydrolase</keyword>
<dbReference type="EMBL" id="JAAAJA010000783">
    <property type="protein sequence ID" value="KAG0249681.1"/>
    <property type="molecule type" value="Genomic_DNA"/>
</dbReference>
<keyword evidence="4 5" id="KW-0720">Serine protease</keyword>
<dbReference type="Gene3D" id="3.30.70.80">
    <property type="entry name" value="Peptidase S8 propeptide/proteinase inhibitor I9"/>
    <property type="match status" value="1"/>
</dbReference>
<dbReference type="InterPro" id="IPR050131">
    <property type="entry name" value="Peptidase_S8_subtilisin-like"/>
</dbReference>
<feature type="signal peptide" evidence="7">
    <location>
        <begin position="1"/>
        <end position="16"/>
    </location>
</feature>
<proteinExistence type="inferred from homology"/>
<evidence type="ECO:0000313" key="10">
    <source>
        <dbReference type="EMBL" id="KAG0249681.1"/>
    </source>
</evidence>
<evidence type="ECO:0000256" key="4">
    <source>
        <dbReference type="ARBA" id="ARBA00022825"/>
    </source>
</evidence>
<dbReference type="InterPro" id="IPR010259">
    <property type="entry name" value="S8pro/Inhibitor_I9"/>
</dbReference>
<evidence type="ECO:0000259" key="8">
    <source>
        <dbReference type="Pfam" id="PF00082"/>
    </source>
</evidence>
<dbReference type="FunFam" id="3.40.50.200:FF:000014">
    <property type="entry name" value="Proteinase K"/>
    <property type="match status" value="1"/>
</dbReference>
<feature type="domain" description="Peptidase S8/S53" evidence="8">
    <location>
        <begin position="138"/>
        <end position="369"/>
    </location>
</feature>
<dbReference type="PANTHER" id="PTHR43806">
    <property type="entry name" value="PEPTIDASE S8"/>
    <property type="match status" value="1"/>
</dbReference>
<dbReference type="GO" id="GO:0005615">
    <property type="term" value="C:extracellular space"/>
    <property type="evidence" value="ECO:0007669"/>
    <property type="project" value="TreeGrafter"/>
</dbReference>
<keyword evidence="11" id="KW-1185">Reference proteome</keyword>
<dbReference type="Gene3D" id="3.40.50.200">
    <property type="entry name" value="Peptidase S8/S53 domain"/>
    <property type="match status" value="1"/>
</dbReference>
<evidence type="ECO:0000256" key="2">
    <source>
        <dbReference type="ARBA" id="ARBA00022670"/>
    </source>
</evidence>
<dbReference type="InterPro" id="IPR036852">
    <property type="entry name" value="Peptidase_S8/S53_dom_sf"/>
</dbReference>
<comment type="similarity">
    <text evidence="1 5 6">Belongs to the peptidase S8 family.</text>
</comment>
<feature type="chain" id="PRO_5040176320" evidence="7">
    <location>
        <begin position="17"/>
        <end position="388"/>
    </location>
</feature>
<dbReference type="OrthoDB" id="206201at2759"/>
<dbReference type="PROSITE" id="PS00138">
    <property type="entry name" value="SUBTILASE_SER"/>
    <property type="match status" value="1"/>
</dbReference>
<feature type="active site" description="Charge relay system" evidence="5">
    <location>
        <position position="147"/>
    </location>
</feature>
<evidence type="ECO:0000256" key="1">
    <source>
        <dbReference type="ARBA" id="ARBA00011073"/>
    </source>
</evidence>
<feature type="domain" description="Inhibitor I9" evidence="9">
    <location>
        <begin position="32"/>
        <end position="105"/>
    </location>
</feature>
<dbReference type="SUPFAM" id="SSF54897">
    <property type="entry name" value="Protease propeptides/inhibitors"/>
    <property type="match status" value="1"/>
</dbReference>
<dbReference type="PROSITE" id="PS00136">
    <property type="entry name" value="SUBTILASE_ASP"/>
    <property type="match status" value="1"/>
</dbReference>
<dbReference type="InterPro" id="IPR023827">
    <property type="entry name" value="Peptidase_S8_Asp-AS"/>
</dbReference>
<dbReference type="GO" id="GO:0004252">
    <property type="term" value="F:serine-type endopeptidase activity"/>
    <property type="evidence" value="ECO:0007669"/>
    <property type="project" value="UniProtKB-UniRule"/>
</dbReference>
<dbReference type="InterPro" id="IPR037045">
    <property type="entry name" value="S8pro/Inhibitor_I9_sf"/>
</dbReference>
<dbReference type="InterPro" id="IPR034193">
    <property type="entry name" value="PCSK9_ProteinaseK-like"/>
</dbReference>
<evidence type="ECO:0000256" key="3">
    <source>
        <dbReference type="ARBA" id="ARBA00022801"/>
    </source>
</evidence>
<name>A0A9P6TWL3_9FUNG</name>
<evidence type="ECO:0000256" key="6">
    <source>
        <dbReference type="RuleBase" id="RU003355"/>
    </source>
</evidence>
<dbReference type="InterPro" id="IPR000209">
    <property type="entry name" value="Peptidase_S8/S53_dom"/>
</dbReference>
<feature type="active site" description="Charge relay system" evidence="5">
    <location>
        <position position="333"/>
    </location>
</feature>
<dbReference type="PANTHER" id="PTHR43806:SF11">
    <property type="entry name" value="CEREVISIN-RELATED"/>
    <property type="match status" value="1"/>
</dbReference>
<keyword evidence="2 5" id="KW-0645">Protease</keyword>
<dbReference type="Pfam" id="PF00082">
    <property type="entry name" value="Peptidase_S8"/>
    <property type="match status" value="1"/>
</dbReference>
<protein>
    <submittedName>
        <fullName evidence="10">Uncharacterized protein</fullName>
    </submittedName>
</protein>
<reference evidence="10" key="1">
    <citation type="journal article" date="2020" name="Fungal Divers.">
        <title>Resolving the Mortierellaceae phylogeny through synthesis of multi-gene phylogenetics and phylogenomics.</title>
        <authorList>
            <person name="Vandepol N."/>
            <person name="Liber J."/>
            <person name="Desiro A."/>
            <person name="Na H."/>
            <person name="Kennedy M."/>
            <person name="Barry K."/>
            <person name="Grigoriev I.V."/>
            <person name="Miller A.N."/>
            <person name="O'Donnell K."/>
            <person name="Stajich J.E."/>
            <person name="Bonito G."/>
        </authorList>
    </citation>
    <scope>NUCLEOTIDE SEQUENCE</scope>
    <source>
        <strain evidence="10">KOD948</strain>
    </source>
</reference>
<gene>
    <name evidence="10" type="ORF">BG011_009037</name>
</gene>
<feature type="non-terminal residue" evidence="10">
    <location>
        <position position="388"/>
    </location>
</feature>
<dbReference type="Proteomes" id="UP000726737">
    <property type="component" value="Unassembled WGS sequence"/>
</dbReference>
<dbReference type="InterPro" id="IPR023828">
    <property type="entry name" value="Peptidase_S8_Ser-AS"/>
</dbReference>